<dbReference type="SUPFAM" id="SSF57903">
    <property type="entry name" value="FYVE/PHD zinc finger"/>
    <property type="match status" value="1"/>
</dbReference>
<dbReference type="InterPro" id="IPR001841">
    <property type="entry name" value="Znf_RING"/>
</dbReference>
<evidence type="ECO:0000256" key="1">
    <source>
        <dbReference type="ARBA" id="ARBA00022723"/>
    </source>
</evidence>
<dbReference type="Gene3D" id="3.30.40.10">
    <property type="entry name" value="Zinc/RING finger domain, C3HC4 (zinc finger)"/>
    <property type="match status" value="1"/>
</dbReference>
<evidence type="ECO:0000256" key="4">
    <source>
        <dbReference type="PROSITE-ProRule" id="PRU00175"/>
    </source>
</evidence>
<dbReference type="InterPro" id="IPR041306">
    <property type="entry name" value="C5HCH"/>
</dbReference>
<feature type="compositionally biased region" description="Polar residues" evidence="5">
    <location>
        <begin position="436"/>
        <end position="456"/>
    </location>
</feature>
<feature type="domain" description="RING-type" evidence="6">
    <location>
        <begin position="374"/>
        <end position="429"/>
    </location>
</feature>
<evidence type="ECO:0000313" key="7">
    <source>
        <dbReference type="EnsemblProtists" id="PYU1_T006348"/>
    </source>
</evidence>
<evidence type="ECO:0000256" key="3">
    <source>
        <dbReference type="ARBA" id="ARBA00022833"/>
    </source>
</evidence>
<organism evidence="7 8">
    <name type="scientific">Globisporangium ultimum (strain ATCC 200006 / CBS 805.95 / DAOM BR144)</name>
    <name type="common">Pythium ultimum</name>
    <dbReference type="NCBI Taxonomy" id="431595"/>
    <lineage>
        <taxon>Eukaryota</taxon>
        <taxon>Sar</taxon>
        <taxon>Stramenopiles</taxon>
        <taxon>Oomycota</taxon>
        <taxon>Peronosporomycetes</taxon>
        <taxon>Pythiales</taxon>
        <taxon>Pythiaceae</taxon>
        <taxon>Globisporangium</taxon>
    </lineage>
</organism>
<keyword evidence="2 4" id="KW-0863">Zinc-finger</keyword>
<reference evidence="8" key="1">
    <citation type="journal article" date="2010" name="Genome Biol.">
        <title>Genome sequence of the necrotrophic plant pathogen Pythium ultimum reveals original pathogenicity mechanisms and effector repertoire.</title>
        <authorList>
            <person name="Levesque C.A."/>
            <person name="Brouwer H."/>
            <person name="Cano L."/>
            <person name="Hamilton J.P."/>
            <person name="Holt C."/>
            <person name="Huitema E."/>
            <person name="Raffaele S."/>
            <person name="Robideau G.P."/>
            <person name="Thines M."/>
            <person name="Win J."/>
            <person name="Zerillo M.M."/>
            <person name="Beakes G.W."/>
            <person name="Boore J.L."/>
            <person name="Busam D."/>
            <person name="Dumas B."/>
            <person name="Ferriera S."/>
            <person name="Fuerstenberg S.I."/>
            <person name="Gachon C.M."/>
            <person name="Gaulin E."/>
            <person name="Govers F."/>
            <person name="Grenville-Briggs L."/>
            <person name="Horner N."/>
            <person name="Hostetler J."/>
            <person name="Jiang R.H."/>
            <person name="Johnson J."/>
            <person name="Krajaejun T."/>
            <person name="Lin H."/>
            <person name="Meijer H.J."/>
            <person name="Moore B."/>
            <person name="Morris P."/>
            <person name="Phuntmart V."/>
            <person name="Puiu D."/>
            <person name="Shetty J."/>
            <person name="Stajich J.E."/>
            <person name="Tripathy S."/>
            <person name="Wawra S."/>
            <person name="van West P."/>
            <person name="Whitty B.R."/>
            <person name="Coutinho P.M."/>
            <person name="Henrissat B."/>
            <person name="Martin F."/>
            <person name="Thomas P.D."/>
            <person name="Tyler B.M."/>
            <person name="De Vries R.P."/>
            <person name="Kamoun S."/>
            <person name="Yandell M."/>
            <person name="Tisserat N."/>
            <person name="Buell C.R."/>
        </authorList>
    </citation>
    <scope>NUCLEOTIDE SEQUENCE</scope>
    <source>
        <strain evidence="8">DAOM:BR144</strain>
    </source>
</reference>
<feature type="region of interest" description="Disordered" evidence="5">
    <location>
        <begin position="235"/>
        <end position="270"/>
    </location>
</feature>
<protein>
    <recommendedName>
        <fullName evidence="6">RING-type domain-containing protein</fullName>
    </recommendedName>
</protein>
<evidence type="ECO:0000256" key="5">
    <source>
        <dbReference type="SAM" id="MobiDB-lite"/>
    </source>
</evidence>
<dbReference type="InterPro" id="IPR013083">
    <property type="entry name" value="Znf_RING/FYVE/PHD"/>
</dbReference>
<evidence type="ECO:0000259" key="6">
    <source>
        <dbReference type="PROSITE" id="PS50089"/>
    </source>
</evidence>
<sequence length="627" mass="69158">MAMGFRGVLLKLAEAEAESLKLFRVVAPDAQLALTLSTAAASHNALRGSQQNESLALAADETLLVTDVVSSRVLQVARCGSVSLQRETNSALWVAALPRQKTPLPQDHAGSGYVQQQQQPSATMVKRPMIAPWDPMIGHQIHGGTAQVTRICYCFQFRSSVEYEMFERTVHAYLRIQRMALLEKSVLMEVEIQYELDGAKKTKKKDVKDGIMHGDRNKVTPSPHNRALVSREQLHGSMNTSRPMSRTQGNAMSRSVQRNRTVSNVRSTAGQQVLRDLVTPTRGGGTLNRTAGASGGARGTSKVARAVLLDPNTICILCKTKQAQSIKQLSKHPFVLQDTKGHEVYICMVCMEQVLRRRVKHQGTLVLGAPVAVCGLCSETETSLGHALKKCAHPQCPCSYCTACLHKLVGKARTQSVWRTREWHCPNCTPFNTENSKAVRSNGPPSLTPGASSAATRSEVDDKIKRNRKRRLEITDENDSSQSVASPNEMVMASVDYAANYFQFLMNREHSKVPPEDESEDVCFCCKDGGELIECDWPGDDLKGAKCPKVYHEECLGYKVPENFLWKCPRHRCQTCGIIAKSSCRFCVTSYCADHVPEGVKRAVAQGTLAAKTHALIFRSPPKRVVK</sequence>
<dbReference type="VEuPathDB" id="FungiDB:PYU1_G006336"/>
<feature type="region of interest" description="Disordered" evidence="5">
    <location>
        <begin position="436"/>
        <end position="487"/>
    </location>
</feature>
<dbReference type="EMBL" id="GL376604">
    <property type="status" value="NOT_ANNOTATED_CDS"/>
    <property type="molecule type" value="Genomic_DNA"/>
</dbReference>
<dbReference type="eggNOG" id="KOG1081">
    <property type="taxonomic scope" value="Eukaryota"/>
</dbReference>
<dbReference type="PROSITE" id="PS50089">
    <property type="entry name" value="ZF_RING_2"/>
    <property type="match status" value="1"/>
</dbReference>
<dbReference type="SMART" id="SM00249">
    <property type="entry name" value="PHD"/>
    <property type="match status" value="2"/>
</dbReference>
<dbReference type="STRING" id="431595.K3WN06"/>
<evidence type="ECO:0000256" key="2">
    <source>
        <dbReference type="ARBA" id="ARBA00022771"/>
    </source>
</evidence>
<reference evidence="7" key="3">
    <citation type="submission" date="2015-02" db="UniProtKB">
        <authorList>
            <consortium name="EnsemblProtists"/>
        </authorList>
    </citation>
    <scope>IDENTIFICATION</scope>
    <source>
        <strain evidence="7">DAOM BR144</strain>
    </source>
</reference>
<feature type="compositionally biased region" description="Polar residues" evidence="5">
    <location>
        <begin position="236"/>
        <end position="270"/>
    </location>
</feature>
<evidence type="ECO:0000313" key="8">
    <source>
        <dbReference type="Proteomes" id="UP000019132"/>
    </source>
</evidence>
<accession>K3WN06</accession>
<dbReference type="EnsemblProtists" id="PYU1_T006348">
    <property type="protein sequence ID" value="PYU1_T006348"/>
    <property type="gene ID" value="PYU1_G006336"/>
</dbReference>
<dbReference type="AlphaFoldDB" id="K3WN06"/>
<feature type="region of interest" description="Disordered" evidence="5">
    <location>
        <begin position="279"/>
        <end position="298"/>
    </location>
</feature>
<name>K3WN06_GLOUD</name>
<keyword evidence="3" id="KW-0862">Zinc</keyword>
<dbReference type="CDD" id="cd15568">
    <property type="entry name" value="PHD5_NSD"/>
    <property type="match status" value="1"/>
</dbReference>
<dbReference type="InterPro" id="IPR001965">
    <property type="entry name" value="Znf_PHD"/>
</dbReference>
<keyword evidence="8" id="KW-1185">Reference proteome</keyword>
<reference evidence="8" key="2">
    <citation type="submission" date="2010-04" db="EMBL/GenBank/DDBJ databases">
        <authorList>
            <person name="Buell R."/>
            <person name="Hamilton J."/>
            <person name="Hostetler J."/>
        </authorList>
    </citation>
    <scope>NUCLEOTIDE SEQUENCE [LARGE SCALE GENOMIC DNA]</scope>
    <source>
        <strain evidence="8">DAOM:BR144</strain>
    </source>
</reference>
<dbReference type="GO" id="GO:0008270">
    <property type="term" value="F:zinc ion binding"/>
    <property type="evidence" value="ECO:0007669"/>
    <property type="project" value="UniProtKB-KW"/>
</dbReference>
<dbReference type="Proteomes" id="UP000019132">
    <property type="component" value="Unassembled WGS sequence"/>
</dbReference>
<dbReference type="InParanoid" id="K3WN06"/>
<dbReference type="InterPro" id="IPR011011">
    <property type="entry name" value="Znf_FYVE_PHD"/>
</dbReference>
<dbReference type="Pfam" id="PF17982">
    <property type="entry name" value="C5HCH"/>
    <property type="match status" value="1"/>
</dbReference>
<keyword evidence="1" id="KW-0479">Metal-binding</keyword>
<proteinExistence type="predicted"/>
<dbReference type="HOGENOM" id="CLU_025605_0_0_1"/>